<evidence type="ECO:0000259" key="1">
    <source>
        <dbReference type="PROSITE" id="PS51459"/>
    </source>
</evidence>
<accession>A0AB94IA29</accession>
<dbReference type="Pfam" id="PF02661">
    <property type="entry name" value="Fic"/>
    <property type="match status" value="1"/>
</dbReference>
<dbReference type="EMBL" id="AWGA01000129">
    <property type="protein sequence ID" value="TEA26235.1"/>
    <property type="molecule type" value="Genomic_DNA"/>
</dbReference>
<sequence>MHLSEFGKIVDGINFLSVDDIKLINSLLIQMQTPKEPIYVRDENALGSSQARPNVYRYHGQTEDIFKLTAVLIESLIKNHPFANANKRTAMFCGYLFLLLNGQELTAPDSEVVEVGVGIATGEYDIDFLEDWLFYWSREFDSRNLCIKNTDSIQKLISTVKS</sequence>
<dbReference type="InterPro" id="IPR006440">
    <property type="entry name" value="Doc"/>
</dbReference>
<feature type="domain" description="Fido" evidence="1">
    <location>
        <begin position="16"/>
        <end position="135"/>
    </location>
</feature>
<dbReference type="InterPro" id="IPR003812">
    <property type="entry name" value="Fido"/>
</dbReference>
<dbReference type="Proteomes" id="UP000506160">
    <property type="component" value="Unassembled WGS sequence"/>
</dbReference>
<name>A0AB94IA29_9GAMM</name>
<keyword evidence="3" id="KW-1185">Reference proteome</keyword>
<organism evidence="2 3">
    <name type="scientific">Candidatus Schmidhempelia bombi str. Bimp</name>
    <dbReference type="NCBI Taxonomy" id="1387197"/>
    <lineage>
        <taxon>Bacteria</taxon>
        <taxon>Pseudomonadati</taxon>
        <taxon>Pseudomonadota</taxon>
        <taxon>Gammaproteobacteria</taxon>
        <taxon>Orbales</taxon>
        <taxon>Orbaceae</taxon>
        <taxon>Candidatus Schmidhempelia</taxon>
    </lineage>
</organism>
<dbReference type="AlphaFoldDB" id="A0AB94IA29"/>
<dbReference type="Gene3D" id="1.20.120.1870">
    <property type="entry name" value="Fic/DOC protein, Fido domain"/>
    <property type="match status" value="1"/>
</dbReference>
<dbReference type="RefSeq" id="WP_133459488.1">
    <property type="nucleotide sequence ID" value="NZ_AWGA01000129.1"/>
</dbReference>
<dbReference type="PANTHER" id="PTHR39426:SF1">
    <property type="entry name" value="HOMOLOGY TO DEATH-ON-CURING PROTEIN OF PHAGE P1"/>
    <property type="match status" value="1"/>
</dbReference>
<reference evidence="2 3" key="1">
    <citation type="journal article" date="2014" name="Appl. Environ. Microbiol.">
        <title>Genomic features of a bumble bee symbiont reflect its host environment.</title>
        <authorList>
            <person name="Martinson V.G."/>
            <person name="Magoc T."/>
            <person name="Koch H."/>
            <person name="Salzberg S.L."/>
            <person name="Moran N.A."/>
        </authorList>
    </citation>
    <scope>NUCLEOTIDE SEQUENCE [LARGE SCALE GENOMIC DNA]</scope>
    <source>
        <strain evidence="2 3">Bimp</strain>
    </source>
</reference>
<dbReference type="PROSITE" id="PS51459">
    <property type="entry name" value="FIDO"/>
    <property type="match status" value="1"/>
</dbReference>
<proteinExistence type="predicted"/>
<dbReference type="PANTHER" id="PTHR39426">
    <property type="entry name" value="HOMOLOGY TO DEATH-ON-CURING PROTEIN OF PHAGE P1"/>
    <property type="match status" value="1"/>
</dbReference>
<evidence type="ECO:0000313" key="3">
    <source>
        <dbReference type="Proteomes" id="UP000506160"/>
    </source>
</evidence>
<dbReference type="NCBIfam" id="TIGR01550">
    <property type="entry name" value="DOC_P1"/>
    <property type="match status" value="1"/>
</dbReference>
<dbReference type="InterPro" id="IPR053737">
    <property type="entry name" value="Type_II_TA_Toxin"/>
</dbReference>
<dbReference type="GO" id="GO:0016301">
    <property type="term" value="F:kinase activity"/>
    <property type="evidence" value="ECO:0007669"/>
    <property type="project" value="InterPro"/>
</dbReference>
<evidence type="ECO:0000313" key="2">
    <source>
        <dbReference type="EMBL" id="TEA26235.1"/>
    </source>
</evidence>
<protein>
    <submittedName>
        <fullName evidence="2">Type II toxin-antitoxin system death-on-curing family toxin</fullName>
    </submittedName>
</protein>
<comment type="caution">
    <text evidence="2">The sequence shown here is derived from an EMBL/GenBank/DDBJ whole genome shotgun (WGS) entry which is preliminary data.</text>
</comment>
<gene>
    <name evidence="2" type="ORF">O970_09675</name>
</gene>